<dbReference type="Gene3D" id="3.40.50.720">
    <property type="entry name" value="NAD(P)-binding Rossmann-like Domain"/>
    <property type="match status" value="2"/>
</dbReference>
<feature type="domain" description="Ketoreductase" evidence="3">
    <location>
        <begin position="25"/>
        <end position="173"/>
    </location>
</feature>
<dbReference type="PRINTS" id="PR00081">
    <property type="entry name" value="GDHRDH"/>
</dbReference>
<gene>
    <name evidence="4" type="ORF">Q8F55_003623</name>
</gene>
<evidence type="ECO:0000313" key="4">
    <source>
        <dbReference type="EMBL" id="KAL1409627.1"/>
    </source>
</evidence>
<proteinExistence type="inferred from homology"/>
<keyword evidence="2" id="KW-0560">Oxidoreductase</keyword>
<sequence>MATSTNPTSALGSAPAPSLFSLANRTILVTGGARGLGLEVAHALLQAGADVLALDLLPPVEPDWSSALAAATAAGVSLSYERLDVTDAEAVEAAVGAAFKNARTPVRGLFHAAGIQLLKDATAIAPAEFRKIIDVNLTGAFLLSAAFARAYAAAGGGRTSQGRSLSPGYIRTALTEALIVERPRVLEEWTAGSLLGRLSTPDEFRGPAIFLLSDASSFMTGADLVVDGGHTAV</sequence>
<dbReference type="PANTHER" id="PTHR43008">
    <property type="entry name" value="BENZIL REDUCTASE"/>
    <property type="match status" value="1"/>
</dbReference>
<dbReference type="SMART" id="SM00822">
    <property type="entry name" value="PKS_KR"/>
    <property type="match status" value="1"/>
</dbReference>
<dbReference type="PANTHER" id="PTHR43008:SF4">
    <property type="entry name" value="CHAIN DEHYDROGENASE, PUTATIVE (AFU_ORTHOLOGUE AFUA_4G08710)-RELATED"/>
    <property type="match status" value="1"/>
</dbReference>
<dbReference type="Proteomes" id="UP001565368">
    <property type="component" value="Unassembled WGS sequence"/>
</dbReference>
<dbReference type="GeneID" id="95984666"/>
<evidence type="ECO:0000256" key="2">
    <source>
        <dbReference type="ARBA" id="ARBA00023002"/>
    </source>
</evidence>
<dbReference type="EMBL" id="JBBXJM010000003">
    <property type="protein sequence ID" value="KAL1409627.1"/>
    <property type="molecule type" value="Genomic_DNA"/>
</dbReference>
<organism evidence="4 5">
    <name type="scientific">Vanrija albida</name>
    <dbReference type="NCBI Taxonomy" id="181172"/>
    <lineage>
        <taxon>Eukaryota</taxon>
        <taxon>Fungi</taxon>
        <taxon>Dikarya</taxon>
        <taxon>Basidiomycota</taxon>
        <taxon>Agaricomycotina</taxon>
        <taxon>Tremellomycetes</taxon>
        <taxon>Trichosporonales</taxon>
        <taxon>Trichosporonaceae</taxon>
        <taxon>Vanrija</taxon>
    </lineage>
</organism>
<accession>A0ABR3Q586</accession>
<comment type="similarity">
    <text evidence="1">Belongs to the short-chain dehydrogenases/reductases (SDR) family.</text>
</comment>
<name>A0ABR3Q586_9TREE</name>
<dbReference type="InterPro" id="IPR057326">
    <property type="entry name" value="KR_dom"/>
</dbReference>
<evidence type="ECO:0000259" key="3">
    <source>
        <dbReference type="SMART" id="SM00822"/>
    </source>
</evidence>
<dbReference type="InterPro" id="IPR036291">
    <property type="entry name" value="NAD(P)-bd_dom_sf"/>
</dbReference>
<dbReference type="Pfam" id="PF00106">
    <property type="entry name" value="adh_short"/>
    <property type="match status" value="1"/>
</dbReference>
<comment type="caution">
    <text evidence="4">The sequence shown here is derived from an EMBL/GenBank/DDBJ whole genome shotgun (WGS) entry which is preliminary data.</text>
</comment>
<dbReference type="RefSeq" id="XP_069209571.1">
    <property type="nucleotide sequence ID" value="XM_069352153.1"/>
</dbReference>
<evidence type="ECO:0000256" key="1">
    <source>
        <dbReference type="ARBA" id="ARBA00006484"/>
    </source>
</evidence>
<protein>
    <recommendedName>
        <fullName evidence="3">Ketoreductase domain-containing protein</fullName>
    </recommendedName>
</protein>
<reference evidence="4 5" key="1">
    <citation type="submission" date="2023-08" db="EMBL/GenBank/DDBJ databases">
        <title>Annotated Genome Sequence of Vanrija albida AlHP1.</title>
        <authorList>
            <person name="Herzog R."/>
        </authorList>
    </citation>
    <scope>NUCLEOTIDE SEQUENCE [LARGE SCALE GENOMIC DNA]</scope>
    <source>
        <strain evidence="4 5">AlHP1</strain>
    </source>
</reference>
<dbReference type="InterPro" id="IPR002347">
    <property type="entry name" value="SDR_fam"/>
</dbReference>
<evidence type="ECO:0000313" key="5">
    <source>
        <dbReference type="Proteomes" id="UP001565368"/>
    </source>
</evidence>
<dbReference type="SUPFAM" id="SSF51735">
    <property type="entry name" value="NAD(P)-binding Rossmann-fold domains"/>
    <property type="match status" value="1"/>
</dbReference>
<keyword evidence="5" id="KW-1185">Reference proteome</keyword>